<accession>A0A916E2N5</accession>
<dbReference type="EMBL" id="CAGKOT010000011">
    <property type="protein sequence ID" value="CAB5357377.1"/>
    <property type="molecule type" value="Genomic_DNA"/>
</dbReference>
<feature type="region of interest" description="Disordered" evidence="1">
    <location>
        <begin position="187"/>
        <end position="219"/>
    </location>
</feature>
<feature type="compositionally biased region" description="Acidic residues" evidence="1">
    <location>
        <begin position="194"/>
        <end position="206"/>
    </location>
</feature>
<reference evidence="2" key="1">
    <citation type="submission" date="2020-05" db="EMBL/GenBank/DDBJ databases">
        <authorList>
            <person name="Rincon C."/>
            <person name="Sanders R I."/>
            <person name="Robbins C."/>
            <person name="Chaturvedi A."/>
        </authorList>
    </citation>
    <scope>NUCLEOTIDE SEQUENCE</scope>
    <source>
        <strain evidence="2">CHB12</strain>
    </source>
</reference>
<dbReference type="AlphaFoldDB" id="A0A916E2N5"/>
<comment type="caution">
    <text evidence="2">The sequence shown here is derived from an EMBL/GenBank/DDBJ whole genome shotgun (WGS) entry which is preliminary data.</text>
</comment>
<dbReference type="VEuPathDB" id="FungiDB:RhiirFUN_023072"/>
<dbReference type="Proteomes" id="UP000684084">
    <property type="component" value="Unassembled WGS sequence"/>
</dbReference>
<name>A0A916E2N5_9GLOM</name>
<evidence type="ECO:0000313" key="2">
    <source>
        <dbReference type="EMBL" id="CAB5357377.1"/>
    </source>
</evidence>
<protein>
    <submittedName>
        <fullName evidence="2">Uncharacterized protein</fullName>
    </submittedName>
</protein>
<sequence length="219" mass="24912">MTATLSVITLVVRLRESSHTAFGDAIYREKVSNENPVFGFKQFSNALHDYNEAFKEGDLVHFGGKFTIDDNKLMLLVEAACVLEPQLGRNGERLKWEPEKIPSIKPFVHITTSACEPLSTSNNMNFVKTKSESKWLEYLSDKWSEFANFFVAGFLEAIYTDGSTTYVQIDAKLIDYDVRFRTSTSNSNTTEIENAYEEESDNDSDKEDTSISYRPGYDK</sequence>
<evidence type="ECO:0000313" key="3">
    <source>
        <dbReference type="Proteomes" id="UP000684084"/>
    </source>
</evidence>
<gene>
    <name evidence="2" type="ORF">CHRIB12_LOCUS6794</name>
</gene>
<evidence type="ECO:0000256" key="1">
    <source>
        <dbReference type="SAM" id="MobiDB-lite"/>
    </source>
</evidence>
<proteinExistence type="predicted"/>
<organism evidence="2 3">
    <name type="scientific">Rhizophagus irregularis</name>
    <dbReference type="NCBI Taxonomy" id="588596"/>
    <lineage>
        <taxon>Eukaryota</taxon>
        <taxon>Fungi</taxon>
        <taxon>Fungi incertae sedis</taxon>
        <taxon>Mucoromycota</taxon>
        <taxon>Glomeromycotina</taxon>
        <taxon>Glomeromycetes</taxon>
        <taxon>Glomerales</taxon>
        <taxon>Glomeraceae</taxon>
        <taxon>Rhizophagus</taxon>
    </lineage>
</organism>